<keyword evidence="3" id="KW-0597">Phosphoprotein</keyword>
<keyword evidence="6" id="KW-1185">Reference proteome</keyword>
<dbReference type="InterPro" id="IPR001242">
    <property type="entry name" value="Condensation_dom"/>
</dbReference>
<sequence length="2701" mass="300058">MIDLNRSSIYAGEQQNLVLPLSAAQRGMWFAQQLNNEANAKVFKVIEYMDIDGHINSDLLVRAIVQTHQETDAFQFNFEMGSHGEVHQVYAPRSCLVPQVDVSQAPDPAAAALEWIAHESERRFDPLFGPLCSFAVIKLSEDRYWYFSSAHHLVIDGFGARLFSTRVADIYTALAQGEAVPQTDFTSLASVLELEQQYQQSKQYSKDQGYWCEQMKQRPAPISLASRQSSCVEIVRRQAYVPTSVQQQLLSLAHTLHTPLPQLLITLNALYLARMTGQQELVIGCPMTGRRNKVARQCPSMMSNVLPLRLNFAPLSTLAQLVDQVKGKVMSAVRHQAYRGEALSADLGLVNGDDALCLTHVNILPFDYTMTFAGHAVQSHNLALGPIDDLAINICDRGEDKGLELCLDANRALYSDAELDGHFARLMNFYQQVVKQELSLPVGQLPLLTADDEQHWVISNTTQADFGAFQSAYSLFEHRAEVSPHAIAVSTESDNVTYAKLNVKANKLAHYLRRLGISAESKVAVCCDRGEQWITALLAVFKAGGAYVPIDPAYPQERIEYMLQDSQPQVLLTDGILDFSADALANFEHSVTLVHLAQDRLLWNQESEHNPDHRAAKAQDLAYVIYTSGSTGKPKGVMVEHHTLTNLIHWHNQAFSLNEHSVASSVAGMGFDAAVWEVWPPLATGARLCLPDLATTRDPQRLLAWWQAQDVEVSFLPTPIAELAFAAQIAPKSLRYLLVGGDKLNRNVPENAHYTLVNNYGPTETTVVATSGQMNVAQTLHIGKPIANTQIYLLDEQQQRVPWGVTGEIYIGGAGVARGYLNLPEQTAERFVCDPFSTLPNARMYRTGDVASFAYDGTLIYQGRNDSQVKIRGYRIELGEIAHALQQCAGVEMAAVQVLKEQNDQRIVAYYTEAKRNAQSDLNPSVRIEELHEQLAATLPIYMVPSAFVCLEQLPLTANGKVDYRALPHPSADAYIHRTYEAPQNEQERLLADIWQTLLGVEQVGRQDNFFELGGHSLLAVQLIEQLRQRGIELTIKTLFAHPTLAKLSQALCASSTAAPSRSRVPHNRISLGLSQLTPQELSLIELEQSHIDLIVAQTPGGVSNIQEIYPLAPLQEGILFHHMLAQEGDPYITRAIKAFTTEQEMQRFVAALQAVINRHDILRTSVLWQGLPEPVQVVWREAPLHVQQLELAEEDKVEALKAHFAPETTRINVHRAPMMALAATEDAAHERWLLCLMMHHLCFDHTTLELMMEEVQAHLLGKEDLLPAPLPFRDFVYESRQQVDLEAQRAYFTRRLADIDEPCAPFQLLDVQGDGSDTTEYHLPLENSLAEQIRAVAKQHGVSAATVFHLAWALVIRAATGRDDVVFGTVLFGRMAAGDGANRVLGMFLNTLPLRLSLSTQSVASAIDETQGHLAEMLDYEHASLSLAQQCSSVAKQSPLFTALINYRYDGGSRQTEIQAQSLDLLYAEERTNYPMVLSINDHGLRGFSLDVQVAERVGSERVGAMMVTALTNLVDPQVANEPIHKLNVVPDTEWQQLQKLARGGSHPVVACQSHDNVVQRFTTHAHRYPDDRAVLDTLGAISYGELDQASNQLAHQLIHAGVGAEQRVALCFDRTRYSIIAMLAVLKAGGAYVPMDPHYPLERLAYMVENSEPTLILTDGIVDFAPVLAAISPDSRLHAQADKVWNLMQETDWRLASSEPVVNTIKGSQLAYMIYTSGSTGKPKGVMVEHAQLLHLVDWHNPAFGVTRHTPVSAVAGVGFDASVWEIWPPLCVGAQLHLPNLSISKDPEQLLQWWQDTPIEVGFLSTPIAELAIQRKLTHPTLSYLLVGGDRLNRVPAADASYQLVNNYGPTETTVVATSGVITSDASVINIGQPIKGTQIHLLDSYGQLVPYGVVGELYIGGTGVARGYFKLAEMTEQRFIADPFTTQEISEQPDAVIPRLYRSGDLGHWREDGTLEYLGRNDSQVKIRGFRIELGEISASLNTHSGVSEATVTVNREQNTTLVAYYVGQAQPQALKVYLAARLPEYMVPVAYVKLDALPLTANGKVDYRALPAPQQQDLAQQAYLPPEGEIEQTIASIWQRLLGVQQIGRQDSFFELGGHSMLAVQFLNEARQHGYELSLSALFTSSRLADIADMIARHGEQADMAVALRAAKEDERPLFIVPEASGEMMYAPLLASYIDPAIPVYGLSAPDRNEAPFKTIEAAAARFARLMREVQPQGPYRLTGISLGGTLAWEISQQLLGQDQQVEYVGIVDTSAVKPQVARHQLREQMSDEQQLTAMSKEVFDGLAADILSLNQELTPEDPSISWYDYYREASAMGMLPSGWSEQYYRQWLLHREGILAADYHYQALPMAMDLLIAEERPVGESAEMAAYLGWDRFMPTQEITVAMIKETNHYHVFVEPYIGYMAEAMSQGILARQAQYEQGYTFTHAHFESAVEILHQGDNVTNVVLYLLDSTDLLLNRRPHLSNWGQDYLVLALRPRGLNGLNVPHTTVEAAAHYYWQAIQSYIQPEATVHVMGAGSQAWVAAQLGATIAQHVDTTPQVYLDRVAAAESDDNTRGQDVTMVEVILHWCNRLAKLGWVLGITERDILTLDHQQRIELLDAALIAAKPTNACQIKAWPTAQDIETLLRIEAAQQRMPNALTIPNHVCQHWLLSEVSEEEWSWWQGTLDHVSRLNEPHSRYGLDQSIVGLVTGDF</sequence>
<dbReference type="PROSITE" id="PS50075">
    <property type="entry name" value="CARRIER"/>
    <property type="match status" value="2"/>
</dbReference>
<dbReference type="Pfam" id="PF00668">
    <property type="entry name" value="Condensation"/>
    <property type="match status" value="2"/>
</dbReference>
<dbReference type="InterPro" id="IPR023213">
    <property type="entry name" value="CAT-like_dom_sf"/>
</dbReference>
<dbReference type="Gene3D" id="3.30.559.10">
    <property type="entry name" value="Chloramphenicol acetyltransferase-like domain"/>
    <property type="match status" value="2"/>
</dbReference>
<dbReference type="Gene3D" id="3.30.300.30">
    <property type="match status" value="2"/>
</dbReference>
<dbReference type="InterPro" id="IPR006162">
    <property type="entry name" value="Ppantetheine_attach_site"/>
</dbReference>
<dbReference type="SUPFAM" id="SSF56801">
    <property type="entry name" value="Acetyl-CoA synthetase-like"/>
    <property type="match status" value="2"/>
</dbReference>
<dbReference type="SUPFAM" id="SSF52777">
    <property type="entry name" value="CoA-dependent acyltransferases"/>
    <property type="match status" value="4"/>
</dbReference>
<dbReference type="Pfam" id="PF00501">
    <property type="entry name" value="AMP-binding"/>
    <property type="match status" value="2"/>
</dbReference>
<dbReference type="Gene3D" id="3.40.50.980">
    <property type="match status" value="4"/>
</dbReference>
<dbReference type="Pfam" id="PF00975">
    <property type="entry name" value="Thioesterase"/>
    <property type="match status" value="1"/>
</dbReference>
<dbReference type="InterPro" id="IPR009081">
    <property type="entry name" value="PP-bd_ACP"/>
</dbReference>
<protein>
    <submittedName>
        <fullName evidence="5">Amino acid adenylation domain-containing protein</fullName>
    </submittedName>
</protein>
<organism evidence="5 6">
    <name type="scientific">Vibrio tritonius</name>
    <dbReference type="NCBI Taxonomy" id="1435069"/>
    <lineage>
        <taxon>Bacteria</taxon>
        <taxon>Pseudomonadati</taxon>
        <taxon>Pseudomonadota</taxon>
        <taxon>Gammaproteobacteria</taxon>
        <taxon>Vibrionales</taxon>
        <taxon>Vibrionaceae</taxon>
        <taxon>Vibrio</taxon>
    </lineage>
</organism>
<dbReference type="PANTHER" id="PTHR45527:SF1">
    <property type="entry name" value="FATTY ACID SYNTHASE"/>
    <property type="match status" value="1"/>
</dbReference>
<dbReference type="NCBIfam" id="TIGR01733">
    <property type="entry name" value="AA-adenyl-dom"/>
    <property type="match status" value="2"/>
</dbReference>
<name>A0ABS7YSL5_9VIBR</name>
<proteinExistence type="predicted"/>
<evidence type="ECO:0000313" key="5">
    <source>
        <dbReference type="EMBL" id="MCA2017856.1"/>
    </source>
</evidence>
<dbReference type="Pfam" id="PF00550">
    <property type="entry name" value="PP-binding"/>
    <property type="match status" value="2"/>
</dbReference>
<dbReference type="PROSITE" id="PS00012">
    <property type="entry name" value="PHOSPHOPANTETHEINE"/>
    <property type="match status" value="1"/>
</dbReference>
<evidence type="ECO:0000259" key="4">
    <source>
        <dbReference type="PROSITE" id="PS50075"/>
    </source>
</evidence>
<feature type="domain" description="Carrier" evidence="4">
    <location>
        <begin position="2070"/>
        <end position="2144"/>
    </location>
</feature>
<dbReference type="InterPro" id="IPR010071">
    <property type="entry name" value="AA_adenyl_dom"/>
</dbReference>
<dbReference type="SMART" id="SM00823">
    <property type="entry name" value="PKS_PP"/>
    <property type="match status" value="2"/>
</dbReference>
<dbReference type="InterPro" id="IPR045851">
    <property type="entry name" value="AMP-bd_C_sf"/>
</dbReference>
<dbReference type="RefSeq" id="WP_225251466.1">
    <property type="nucleotide sequence ID" value="NZ_JAIWIU010000125.1"/>
</dbReference>
<dbReference type="InterPro" id="IPR020806">
    <property type="entry name" value="PKS_PP-bd"/>
</dbReference>
<dbReference type="Proteomes" id="UP001199044">
    <property type="component" value="Unassembled WGS sequence"/>
</dbReference>
<dbReference type="SUPFAM" id="SSF53474">
    <property type="entry name" value="alpha/beta-Hydrolases"/>
    <property type="match status" value="1"/>
</dbReference>
<evidence type="ECO:0000313" key="6">
    <source>
        <dbReference type="Proteomes" id="UP001199044"/>
    </source>
</evidence>
<dbReference type="CDD" id="cd19544">
    <property type="entry name" value="E-C_NRPS"/>
    <property type="match status" value="1"/>
</dbReference>
<dbReference type="InterPro" id="IPR020845">
    <property type="entry name" value="AMP-binding_CS"/>
</dbReference>
<dbReference type="InterPro" id="IPR000873">
    <property type="entry name" value="AMP-dep_synth/lig_dom"/>
</dbReference>
<dbReference type="InterPro" id="IPR036736">
    <property type="entry name" value="ACP-like_sf"/>
</dbReference>
<accession>A0ABS7YSL5</accession>
<dbReference type="NCBIfam" id="NF003417">
    <property type="entry name" value="PRK04813.1"/>
    <property type="match status" value="2"/>
</dbReference>
<dbReference type="InterPro" id="IPR025110">
    <property type="entry name" value="AMP-bd_C"/>
</dbReference>
<dbReference type="InterPro" id="IPR001031">
    <property type="entry name" value="Thioesterase"/>
</dbReference>
<evidence type="ECO:0000256" key="1">
    <source>
        <dbReference type="ARBA" id="ARBA00001957"/>
    </source>
</evidence>
<dbReference type="EMBL" id="JAIWIU010000125">
    <property type="protein sequence ID" value="MCA2017856.1"/>
    <property type="molecule type" value="Genomic_DNA"/>
</dbReference>
<comment type="caution">
    <text evidence="5">The sequence shown here is derived from an EMBL/GenBank/DDBJ whole genome shotgun (WGS) entry which is preliminary data.</text>
</comment>
<comment type="cofactor">
    <cofactor evidence="1">
        <name>pantetheine 4'-phosphate</name>
        <dbReference type="ChEBI" id="CHEBI:47942"/>
    </cofactor>
</comment>
<dbReference type="Gene3D" id="2.30.38.10">
    <property type="entry name" value="Luciferase, Domain 3"/>
    <property type="match status" value="2"/>
</dbReference>
<reference evidence="6" key="1">
    <citation type="submission" date="2023-07" db="EMBL/GenBank/DDBJ databases">
        <title>Molecular identification of indigenous halophilic bacteria isolated from red sea cost, biodegradation of synthetic dyes and assessment of degraded metabolite toxicity.</title>
        <authorList>
            <person name="Chaieb K."/>
            <person name="Altayb H.N."/>
        </authorList>
    </citation>
    <scope>NUCLEOTIDE SEQUENCE [LARGE SCALE GENOMIC DNA]</scope>
    <source>
        <strain evidence="6">K20</strain>
    </source>
</reference>
<dbReference type="SUPFAM" id="SSF47336">
    <property type="entry name" value="ACP-like"/>
    <property type="match status" value="2"/>
</dbReference>
<gene>
    <name evidence="5" type="ORF">LDJ79_17175</name>
</gene>
<dbReference type="PANTHER" id="PTHR45527">
    <property type="entry name" value="NONRIBOSOMAL PEPTIDE SYNTHETASE"/>
    <property type="match status" value="1"/>
</dbReference>
<dbReference type="PROSITE" id="PS00455">
    <property type="entry name" value="AMP_BINDING"/>
    <property type="match status" value="2"/>
</dbReference>
<dbReference type="Gene3D" id="3.30.559.30">
    <property type="entry name" value="Nonribosomal peptide synthetase, condensation domain"/>
    <property type="match status" value="2"/>
</dbReference>
<dbReference type="Gene3D" id="1.10.1200.10">
    <property type="entry name" value="ACP-like"/>
    <property type="match status" value="2"/>
</dbReference>
<dbReference type="InterPro" id="IPR029058">
    <property type="entry name" value="AB_hydrolase_fold"/>
</dbReference>
<dbReference type="Pfam" id="PF13193">
    <property type="entry name" value="AMP-binding_C"/>
    <property type="match status" value="2"/>
</dbReference>
<keyword evidence="2" id="KW-0596">Phosphopantetheine</keyword>
<evidence type="ECO:0000256" key="2">
    <source>
        <dbReference type="ARBA" id="ARBA00022450"/>
    </source>
</evidence>
<feature type="domain" description="Carrier" evidence="4">
    <location>
        <begin position="982"/>
        <end position="1056"/>
    </location>
</feature>
<evidence type="ECO:0000256" key="3">
    <source>
        <dbReference type="ARBA" id="ARBA00022553"/>
    </source>
</evidence>
<dbReference type="CDD" id="cd05930">
    <property type="entry name" value="A_NRPS"/>
    <property type="match status" value="2"/>
</dbReference>
<dbReference type="Gene3D" id="3.40.50.1820">
    <property type="entry name" value="alpha/beta hydrolase"/>
    <property type="match status" value="2"/>
</dbReference>